<protein>
    <submittedName>
        <fullName evidence="1">Uncharacterized protein</fullName>
    </submittedName>
</protein>
<dbReference type="Proteomes" id="UP000198282">
    <property type="component" value="Unassembled WGS sequence"/>
</dbReference>
<dbReference type="EMBL" id="FZOD01000046">
    <property type="protein sequence ID" value="SNT46269.1"/>
    <property type="molecule type" value="Genomic_DNA"/>
</dbReference>
<reference evidence="1 2" key="1">
    <citation type="submission" date="2017-06" db="EMBL/GenBank/DDBJ databases">
        <authorList>
            <person name="Kim H.J."/>
            <person name="Triplett B.A."/>
        </authorList>
    </citation>
    <scope>NUCLEOTIDE SEQUENCE [LARGE SCALE GENOMIC DNA]</scope>
    <source>
        <strain evidence="1 2">CGMCC 4.2132</strain>
    </source>
</reference>
<proteinExistence type="predicted"/>
<gene>
    <name evidence="1" type="ORF">SAMN05216276_104627</name>
</gene>
<name>A0A239MWM6_9ACTN</name>
<evidence type="ECO:0000313" key="1">
    <source>
        <dbReference type="EMBL" id="SNT46269.1"/>
    </source>
</evidence>
<sequence>MSSESLPDSGPPVVPDRGQVTVPVSESVAVPISGSLVVPDSGPVTVPDLDLAAVPVAEAGSAPVAVAPVGIEFVIVADPADKVAAELAAYVREHGRTAAVLDVFEAAQLFTLSVIGGRATVEPVLPMILRLPAPPVLRTDVDAEFQFNECLAQLWAVAALSPAPVVNRPSAHSLGGQVSYSAALTAMRAGVHDGSAEVFASTYPEPGVPEGDRWWVQDTGTLTTSPWPERPVGEGPYRGRWSDSDPAFEIVVVLEGRAWRCTTADLEHLDLEGRSLAVSARLGLTLTAVTWRVTADAEDALLVNVEPYPGLEELRMVWLGFGPHLMKLLFP</sequence>
<evidence type="ECO:0000313" key="2">
    <source>
        <dbReference type="Proteomes" id="UP000198282"/>
    </source>
</evidence>
<accession>A0A239MWM6</accession>
<keyword evidence="2" id="KW-1185">Reference proteome</keyword>
<organism evidence="1 2">
    <name type="scientific">Streptosporangium subroseum</name>
    <dbReference type="NCBI Taxonomy" id="106412"/>
    <lineage>
        <taxon>Bacteria</taxon>
        <taxon>Bacillati</taxon>
        <taxon>Actinomycetota</taxon>
        <taxon>Actinomycetes</taxon>
        <taxon>Streptosporangiales</taxon>
        <taxon>Streptosporangiaceae</taxon>
        <taxon>Streptosporangium</taxon>
    </lineage>
</organism>
<dbReference type="AlphaFoldDB" id="A0A239MWM6"/>